<reference evidence="1 2" key="1">
    <citation type="journal article" date="2003" name="Cell">
        <title>Origins of highly mosaic mycobacteriophage genomes.</title>
        <authorList>
            <person name="Pedulla M.L."/>
            <person name="Ford M.E."/>
            <person name="Houtz J.M."/>
            <person name="Karthikeyan T."/>
            <person name="Wadsworth C."/>
            <person name="Lewis J.A."/>
            <person name="Jacobs-Sera D."/>
            <person name="Falbo J."/>
            <person name="Gross J."/>
            <person name="Pannunzio N.R."/>
            <person name="Brucker W."/>
            <person name="Kumar V."/>
            <person name="Kandasamy J."/>
            <person name="Keenan L."/>
            <person name="Bardarov S."/>
            <person name="Kriakov J."/>
            <person name="Lawrence J.G."/>
            <person name="Jacobs W.R. Jr."/>
            <person name="Hendrix R.W."/>
            <person name="Hatfull G.F."/>
        </authorList>
    </citation>
    <scope>NUCLEOTIDE SEQUENCE [LARGE SCALE GENOMIC DNA]</scope>
</reference>
<evidence type="ECO:0000313" key="1">
    <source>
        <dbReference type="EMBL" id="AAN12455.1"/>
    </source>
</evidence>
<evidence type="ECO:0000313" key="2">
    <source>
        <dbReference type="Proteomes" id="UP000050720"/>
    </source>
</evidence>
<proteinExistence type="predicted"/>
<protein>
    <submittedName>
        <fullName evidence="1">Uncharacterized protein</fullName>
    </submittedName>
</protein>
<name>Q855F3_9CAUD</name>
<dbReference type="KEGG" id="vg:1259025"/>
<dbReference type="RefSeq" id="NP_817395.1">
    <property type="nucleotide sequence ID" value="NC_004680.1"/>
</dbReference>
<sequence>MSIDLDRITHPLRLARGSHQPGSGKGCAMNVISYINGDTKITDYPECSARPLAALVQMVNDQLAGPDGFLSPENSVLVLDLGWQTVGTAGVSDATHALWIADMLDSPEWGVVRFADEAGAVAIREIADLHRRAAAGEVPFAWSAAWSAAGSAAWSAAWSAAGSAARSAAGSAAGSAAWSAAGSAAWSAAWSAAESAAGSAAWSAAWSAAGSAAWSAAWSAAGSAAGSAAESAARSAAGSAAESAAWSAALIEFTRKSIARWRELADLDPETEIDAADVDSALARIYG</sequence>
<dbReference type="Proteomes" id="UP000050720">
    <property type="component" value="Segment"/>
</dbReference>
<dbReference type="EMBL" id="AY129330">
    <property type="protein sequence ID" value="AAN12455.1"/>
    <property type="molecule type" value="Genomic_DNA"/>
</dbReference>
<gene>
    <name evidence="1" type="primary">57</name>
    <name evidence="1" type="ORF">PBI_CHE8_57</name>
</gene>
<dbReference type="OrthoDB" id="10425at10239"/>
<accession>Q855F3</accession>
<dbReference type="GeneID" id="1259025"/>
<keyword evidence="2" id="KW-1185">Reference proteome</keyword>
<organism evidence="1 2">
    <name type="scientific">Mycobacterium virus Che8</name>
    <dbReference type="NCBI Taxonomy" id="205868"/>
    <lineage>
        <taxon>Viruses</taxon>
        <taxon>Duplodnaviria</taxon>
        <taxon>Heunggongvirae</taxon>
        <taxon>Uroviricota</taxon>
        <taxon>Caudoviricetes</taxon>
        <taxon>Gracegardnervirinae</taxon>
        <taxon>Cheoctovirus</taxon>
        <taxon>Cheoctovirus che8</taxon>
    </lineage>
</organism>